<name>A0A0E9PAL8_ANGAN</name>
<sequence>MQFIFFVFSQLSAWCDVVNTFLVKLVRKLNCNLKRKFLLYFFKTAFLSRRCLKKNKVNLYMPYLRPF</sequence>
<accession>A0A0E9PAL8</accession>
<dbReference type="AlphaFoldDB" id="A0A0E9PAL8"/>
<evidence type="ECO:0000256" key="1">
    <source>
        <dbReference type="SAM" id="SignalP"/>
    </source>
</evidence>
<feature type="chain" id="PRO_5002430797" description="Secreted protein" evidence="1">
    <location>
        <begin position="21"/>
        <end position="67"/>
    </location>
</feature>
<organism evidence="2">
    <name type="scientific">Anguilla anguilla</name>
    <name type="common">European freshwater eel</name>
    <name type="synonym">Muraena anguilla</name>
    <dbReference type="NCBI Taxonomy" id="7936"/>
    <lineage>
        <taxon>Eukaryota</taxon>
        <taxon>Metazoa</taxon>
        <taxon>Chordata</taxon>
        <taxon>Craniata</taxon>
        <taxon>Vertebrata</taxon>
        <taxon>Euteleostomi</taxon>
        <taxon>Actinopterygii</taxon>
        <taxon>Neopterygii</taxon>
        <taxon>Teleostei</taxon>
        <taxon>Anguilliformes</taxon>
        <taxon>Anguillidae</taxon>
        <taxon>Anguilla</taxon>
    </lineage>
</organism>
<protein>
    <recommendedName>
        <fullName evidence="3">Secreted protein</fullName>
    </recommendedName>
</protein>
<evidence type="ECO:0008006" key="3">
    <source>
        <dbReference type="Google" id="ProtNLM"/>
    </source>
</evidence>
<reference evidence="2" key="2">
    <citation type="journal article" date="2015" name="Fish Shellfish Immunol.">
        <title>Early steps in the European eel (Anguilla anguilla)-Vibrio vulnificus interaction in the gills: Role of the RtxA13 toxin.</title>
        <authorList>
            <person name="Callol A."/>
            <person name="Pajuelo D."/>
            <person name="Ebbesson L."/>
            <person name="Teles M."/>
            <person name="MacKenzie S."/>
            <person name="Amaro C."/>
        </authorList>
    </citation>
    <scope>NUCLEOTIDE SEQUENCE</scope>
</reference>
<evidence type="ECO:0000313" key="2">
    <source>
        <dbReference type="EMBL" id="JAH01554.1"/>
    </source>
</evidence>
<dbReference type="EMBL" id="GBXM01107023">
    <property type="protein sequence ID" value="JAH01554.1"/>
    <property type="molecule type" value="Transcribed_RNA"/>
</dbReference>
<feature type="signal peptide" evidence="1">
    <location>
        <begin position="1"/>
        <end position="20"/>
    </location>
</feature>
<proteinExistence type="predicted"/>
<keyword evidence="1" id="KW-0732">Signal</keyword>
<reference evidence="2" key="1">
    <citation type="submission" date="2014-11" db="EMBL/GenBank/DDBJ databases">
        <authorList>
            <person name="Amaro Gonzalez C."/>
        </authorList>
    </citation>
    <scope>NUCLEOTIDE SEQUENCE</scope>
</reference>